<name>A0A371FUF0_MUCPR</name>
<gene>
    <name evidence="1" type="ORF">CR513_37593</name>
</gene>
<comment type="caution">
    <text evidence="1">The sequence shown here is derived from an EMBL/GenBank/DDBJ whole genome shotgun (WGS) entry which is preliminary data.</text>
</comment>
<sequence>MNAMTNYKLQDVQESCGSPSPLLFATKPLILSTSAPLKFHLVLQEEIRIPQPRSPMIETLPQQYLSEPNQRTIPQSTWVGAKAKEHPGMSSRIIFIHNPSHIPCVMARNSASALDRTTTFCFLLLQVTRYTYGLVSQFSCFSEEIEYILPLGDKDTFNSQIPCVIAQNSASTLGRDTTFCFLLLHVTKFPPRKIDQPNTDTSPYPPLHYYLQSYLLEQISDIFLLRYENAFLGIGHFNSQKIFQPPKSRGRFPSSLSMRKRCFPDLPATKCAVSDALLSRKGRPQRNGSYKNQKIRAAQNPIIHNSMSREKWNSAG</sequence>
<keyword evidence="2" id="KW-1185">Reference proteome</keyword>
<evidence type="ECO:0000313" key="2">
    <source>
        <dbReference type="Proteomes" id="UP000257109"/>
    </source>
</evidence>
<organism evidence="1 2">
    <name type="scientific">Mucuna pruriens</name>
    <name type="common">Velvet bean</name>
    <name type="synonym">Dolichos pruriens</name>
    <dbReference type="NCBI Taxonomy" id="157652"/>
    <lineage>
        <taxon>Eukaryota</taxon>
        <taxon>Viridiplantae</taxon>
        <taxon>Streptophyta</taxon>
        <taxon>Embryophyta</taxon>
        <taxon>Tracheophyta</taxon>
        <taxon>Spermatophyta</taxon>
        <taxon>Magnoliopsida</taxon>
        <taxon>eudicotyledons</taxon>
        <taxon>Gunneridae</taxon>
        <taxon>Pentapetalae</taxon>
        <taxon>rosids</taxon>
        <taxon>fabids</taxon>
        <taxon>Fabales</taxon>
        <taxon>Fabaceae</taxon>
        <taxon>Papilionoideae</taxon>
        <taxon>50 kb inversion clade</taxon>
        <taxon>NPAAA clade</taxon>
        <taxon>indigoferoid/millettioid clade</taxon>
        <taxon>Phaseoleae</taxon>
        <taxon>Mucuna</taxon>
    </lineage>
</organism>
<dbReference type="Proteomes" id="UP000257109">
    <property type="component" value="Unassembled WGS sequence"/>
</dbReference>
<dbReference type="EMBL" id="QJKJ01007851">
    <property type="protein sequence ID" value="RDX81693.1"/>
    <property type="molecule type" value="Genomic_DNA"/>
</dbReference>
<proteinExistence type="predicted"/>
<feature type="non-terminal residue" evidence="1">
    <location>
        <position position="1"/>
    </location>
</feature>
<dbReference type="AlphaFoldDB" id="A0A371FUF0"/>
<evidence type="ECO:0000313" key="1">
    <source>
        <dbReference type="EMBL" id="RDX81693.1"/>
    </source>
</evidence>
<protein>
    <submittedName>
        <fullName evidence="1">Uncharacterized protein</fullName>
    </submittedName>
</protein>
<accession>A0A371FUF0</accession>
<dbReference type="OrthoDB" id="922467at2759"/>
<reference evidence="1" key="1">
    <citation type="submission" date="2018-05" db="EMBL/GenBank/DDBJ databases">
        <title>Draft genome of Mucuna pruriens seed.</title>
        <authorList>
            <person name="Nnadi N.E."/>
            <person name="Vos R."/>
            <person name="Hasami M.H."/>
            <person name="Devisetty U.K."/>
            <person name="Aguiy J.C."/>
        </authorList>
    </citation>
    <scope>NUCLEOTIDE SEQUENCE [LARGE SCALE GENOMIC DNA]</scope>
    <source>
        <strain evidence="1">JCA_2017</strain>
    </source>
</reference>